<dbReference type="InterPro" id="IPR022376">
    <property type="entry name" value="PQQ_CXXCW"/>
</dbReference>
<keyword evidence="3" id="KW-1185">Reference proteome</keyword>
<accession>A8LNR9</accession>
<keyword evidence="1" id="KW-0732">Signal</keyword>
<evidence type="ECO:0008006" key="4">
    <source>
        <dbReference type="Google" id="ProtNLM"/>
    </source>
</evidence>
<reference evidence="3" key="1">
    <citation type="journal article" date="2010" name="ISME J.">
        <title>The complete genome sequence of the algal symbiont Dinoroseobacter shibae: a hitchhiker's guide to life in the sea.</title>
        <authorList>
            <person name="Wagner-Dobler I."/>
            <person name="Ballhausen B."/>
            <person name="Berger M."/>
            <person name="Brinkhoff T."/>
            <person name="Buchholz I."/>
            <person name="Bunk B."/>
            <person name="Cypionka H."/>
            <person name="Daniel R."/>
            <person name="Drepper T."/>
            <person name="Gerdts G."/>
            <person name="Hahnke S."/>
            <person name="Han C."/>
            <person name="Jahn D."/>
            <person name="Kalhoefer D."/>
            <person name="Kiss H."/>
            <person name="Klenk H.P."/>
            <person name="Kyrpides N."/>
            <person name="Liebl W."/>
            <person name="Liesegang H."/>
            <person name="Meincke L."/>
            <person name="Pati A."/>
            <person name="Petersen J."/>
            <person name="Piekarski T."/>
            <person name="Pommerenke C."/>
            <person name="Pradella S."/>
            <person name="Pukall R."/>
            <person name="Rabus R."/>
            <person name="Stackebrandt E."/>
            <person name="Thole S."/>
            <person name="Thompson L."/>
            <person name="Tielen P."/>
            <person name="Tomasch J."/>
            <person name="von Jan M."/>
            <person name="Wanphrut N."/>
            <person name="Wichels A."/>
            <person name="Zech H."/>
            <person name="Simon M."/>
        </authorList>
    </citation>
    <scope>NUCLEOTIDE SEQUENCE [LARGE SCALE GENOMIC DNA]</scope>
    <source>
        <strain evidence="3">DSM 16493 / NCIMB 14021 / DFL 12</strain>
    </source>
</reference>
<dbReference type="CDD" id="cd00158">
    <property type="entry name" value="RHOD"/>
    <property type="match status" value="1"/>
</dbReference>
<proteinExistence type="predicted"/>
<dbReference type="RefSeq" id="WP_012177157.1">
    <property type="nucleotide sequence ID" value="NC_009952.1"/>
</dbReference>
<dbReference type="AlphaFoldDB" id="A8LNR9"/>
<dbReference type="SUPFAM" id="SSF52821">
    <property type="entry name" value="Rhodanese/Cell cycle control phosphatase"/>
    <property type="match status" value="1"/>
</dbReference>
<dbReference type="Proteomes" id="UP000006833">
    <property type="component" value="Chromosome"/>
</dbReference>
<dbReference type="NCBIfam" id="TIGR03865">
    <property type="entry name" value="PQQ_CXXCW"/>
    <property type="match status" value="1"/>
</dbReference>
<name>A8LNR9_DINSH</name>
<sequence length="182" mass="20368">MIRRLALLLWLPLAAAAQPVPEPEDYRMDHYRAPVPATLSGAAVVGPEAAYALWLGGETVFIDVMPQAPRPANLPEGTLWRDKPRYSIPGSIWLPNVGYGALAEITEQYFRDGLARATGGEKTHPILLFCLEDCWMSWNAAKRALAWGYTAVHWLPEGSDGWMLWDYPLERITPEEPQPQSN</sequence>
<dbReference type="eggNOG" id="COG0607">
    <property type="taxonomic scope" value="Bacteria"/>
</dbReference>
<evidence type="ECO:0000313" key="3">
    <source>
        <dbReference type="Proteomes" id="UP000006833"/>
    </source>
</evidence>
<evidence type="ECO:0000313" key="2">
    <source>
        <dbReference type="EMBL" id="ABV92227.1"/>
    </source>
</evidence>
<dbReference type="OrthoDB" id="176845at2"/>
<dbReference type="InterPro" id="IPR036873">
    <property type="entry name" value="Rhodanese-like_dom_sf"/>
</dbReference>
<feature type="signal peptide" evidence="1">
    <location>
        <begin position="1"/>
        <end position="17"/>
    </location>
</feature>
<dbReference type="KEGG" id="dsh:Dshi_0479"/>
<dbReference type="EMBL" id="CP000830">
    <property type="protein sequence ID" value="ABV92227.1"/>
    <property type="molecule type" value="Genomic_DNA"/>
</dbReference>
<protein>
    <recommendedName>
        <fullName evidence="4">Rhodanese domain-containing protein</fullName>
    </recommendedName>
</protein>
<dbReference type="Gene3D" id="3.40.250.10">
    <property type="entry name" value="Rhodanese-like domain"/>
    <property type="match status" value="1"/>
</dbReference>
<gene>
    <name evidence="2" type="ordered locus">Dshi_0479</name>
</gene>
<organism evidence="2 3">
    <name type="scientific">Dinoroseobacter shibae (strain DSM 16493 / NCIMB 14021 / DFL 12)</name>
    <dbReference type="NCBI Taxonomy" id="398580"/>
    <lineage>
        <taxon>Bacteria</taxon>
        <taxon>Pseudomonadati</taxon>
        <taxon>Pseudomonadota</taxon>
        <taxon>Alphaproteobacteria</taxon>
        <taxon>Rhodobacterales</taxon>
        <taxon>Roseobacteraceae</taxon>
        <taxon>Dinoroseobacter</taxon>
    </lineage>
</organism>
<feature type="chain" id="PRO_5002726133" description="Rhodanese domain-containing protein" evidence="1">
    <location>
        <begin position="18"/>
        <end position="182"/>
    </location>
</feature>
<dbReference type="STRING" id="398580.Dshi_0479"/>
<dbReference type="HOGENOM" id="CLU_094703_0_0_5"/>
<evidence type="ECO:0000256" key="1">
    <source>
        <dbReference type="SAM" id="SignalP"/>
    </source>
</evidence>